<dbReference type="EMBL" id="JABELX010000007">
    <property type="protein sequence ID" value="NNH72240.1"/>
    <property type="molecule type" value="Genomic_DNA"/>
</dbReference>
<evidence type="ECO:0000256" key="4">
    <source>
        <dbReference type="SAM" id="MobiDB-lite"/>
    </source>
</evidence>
<keyword evidence="3" id="KW-0804">Transcription</keyword>
<feature type="domain" description="HTH araC/xylS-type" evidence="5">
    <location>
        <begin position="236"/>
        <end position="334"/>
    </location>
</feature>
<gene>
    <name evidence="6" type="ORF">HLB23_20655</name>
</gene>
<dbReference type="SMART" id="SM00342">
    <property type="entry name" value="HTH_ARAC"/>
    <property type="match status" value="1"/>
</dbReference>
<dbReference type="RefSeq" id="WP_067518871.1">
    <property type="nucleotide sequence ID" value="NZ_JABELX010000007.1"/>
</dbReference>
<name>A0A849C754_9NOCA</name>
<dbReference type="GO" id="GO:0003700">
    <property type="term" value="F:DNA-binding transcription factor activity"/>
    <property type="evidence" value="ECO:0007669"/>
    <property type="project" value="InterPro"/>
</dbReference>
<comment type="caution">
    <text evidence="6">The sequence shown here is derived from an EMBL/GenBank/DDBJ whole genome shotgun (WGS) entry which is preliminary data.</text>
</comment>
<keyword evidence="2" id="KW-0238">DNA-binding</keyword>
<dbReference type="GO" id="GO:0000976">
    <property type="term" value="F:transcription cis-regulatory region binding"/>
    <property type="evidence" value="ECO:0007669"/>
    <property type="project" value="TreeGrafter"/>
</dbReference>
<feature type="region of interest" description="Disordered" evidence="4">
    <location>
        <begin position="325"/>
        <end position="348"/>
    </location>
</feature>
<dbReference type="InterPro" id="IPR032687">
    <property type="entry name" value="AraC-type_N"/>
</dbReference>
<evidence type="ECO:0000256" key="2">
    <source>
        <dbReference type="ARBA" id="ARBA00023125"/>
    </source>
</evidence>
<organism evidence="6 7">
    <name type="scientific">Nocardia uniformis</name>
    <dbReference type="NCBI Taxonomy" id="53432"/>
    <lineage>
        <taxon>Bacteria</taxon>
        <taxon>Bacillati</taxon>
        <taxon>Actinomycetota</taxon>
        <taxon>Actinomycetes</taxon>
        <taxon>Mycobacteriales</taxon>
        <taxon>Nocardiaceae</taxon>
        <taxon>Nocardia</taxon>
    </lineage>
</organism>
<dbReference type="Pfam" id="PF12625">
    <property type="entry name" value="Arabinose_bd"/>
    <property type="match status" value="1"/>
</dbReference>
<dbReference type="PANTHER" id="PTHR47894">
    <property type="entry name" value="HTH-TYPE TRANSCRIPTIONAL REGULATOR GADX"/>
    <property type="match status" value="1"/>
</dbReference>
<dbReference type="PROSITE" id="PS01124">
    <property type="entry name" value="HTH_ARAC_FAMILY_2"/>
    <property type="match status" value="1"/>
</dbReference>
<reference evidence="6 7" key="1">
    <citation type="submission" date="2020-05" db="EMBL/GenBank/DDBJ databases">
        <title>MicrobeNet Type strains.</title>
        <authorList>
            <person name="Nicholson A.C."/>
        </authorList>
    </citation>
    <scope>NUCLEOTIDE SEQUENCE [LARGE SCALE GENOMIC DNA]</scope>
    <source>
        <strain evidence="6 7">JCM 3224</strain>
    </source>
</reference>
<sequence>MPDSDYTIPIQRVQSFVALALRRGWDIEPMMRAAGISPMLFAQGRSRVTMRQASALVRQLWAITDDELMGLGRTAVPRGTSRLVGSAVLATAHDVGSALERYVEFNRAIPGTPEVYMTHSAEETVLAVDLSRVDRPISLLVDAMLATGHRLLEWATGRRIALRRVEVPYPKPDDVDDYNLIFAAPVFFDAPRAAMVLDNAILTTPLIRDETELGQFIARAPADLLIRHEGGVTVTDQVRRMLIRDIGREWSTTEQLATRLAMSPQTLRRKLRAEGTSIREIRDRILRDAAIDSLSRGAETIAALSQRLGFSEPSAFTRAFRRWTGSAPRSYQPRGQRGRVSRGSAPYR</sequence>
<evidence type="ECO:0000256" key="1">
    <source>
        <dbReference type="ARBA" id="ARBA00023015"/>
    </source>
</evidence>
<dbReference type="SUPFAM" id="SSF46689">
    <property type="entry name" value="Homeodomain-like"/>
    <property type="match status" value="1"/>
</dbReference>
<protein>
    <submittedName>
        <fullName evidence="6">AraC family transcriptional regulator</fullName>
    </submittedName>
</protein>
<accession>A0A849C754</accession>
<keyword evidence="1" id="KW-0805">Transcription regulation</keyword>
<dbReference type="PANTHER" id="PTHR47894:SF1">
    <property type="entry name" value="HTH-TYPE TRANSCRIPTIONAL REGULATOR VQSM"/>
    <property type="match status" value="1"/>
</dbReference>
<dbReference type="Proteomes" id="UP000586827">
    <property type="component" value="Unassembled WGS sequence"/>
</dbReference>
<dbReference type="AlphaFoldDB" id="A0A849C754"/>
<evidence type="ECO:0000313" key="7">
    <source>
        <dbReference type="Proteomes" id="UP000586827"/>
    </source>
</evidence>
<evidence type="ECO:0000259" key="5">
    <source>
        <dbReference type="PROSITE" id="PS01124"/>
    </source>
</evidence>
<keyword evidence="7" id="KW-1185">Reference proteome</keyword>
<dbReference type="Pfam" id="PF12833">
    <property type="entry name" value="HTH_18"/>
    <property type="match status" value="1"/>
</dbReference>
<dbReference type="GO" id="GO:0005829">
    <property type="term" value="C:cytosol"/>
    <property type="evidence" value="ECO:0007669"/>
    <property type="project" value="TreeGrafter"/>
</dbReference>
<proteinExistence type="predicted"/>
<dbReference type="Gene3D" id="1.10.10.60">
    <property type="entry name" value="Homeodomain-like"/>
    <property type="match status" value="1"/>
</dbReference>
<evidence type="ECO:0000256" key="3">
    <source>
        <dbReference type="ARBA" id="ARBA00023163"/>
    </source>
</evidence>
<evidence type="ECO:0000313" key="6">
    <source>
        <dbReference type="EMBL" id="NNH72240.1"/>
    </source>
</evidence>
<dbReference type="InterPro" id="IPR009057">
    <property type="entry name" value="Homeodomain-like_sf"/>
</dbReference>
<dbReference type="InterPro" id="IPR018060">
    <property type="entry name" value="HTH_AraC"/>
</dbReference>